<dbReference type="InterPro" id="IPR011990">
    <property type="entry name" value="TPR-like_helical_dom_sf"/>
</dbReference>
<reference evidence="1" key="1">
    <citation type="submission" date="2022-10" db="EMBL/GenBank/DDBJ databases">
        <title>The complete genomes of actinobacterial strains from the NBC collection.</title>
        <authorList>
            <person name="Joergensen T.S."/>
            <person name="Alvarez Arevalo M."/>
            <person name="Sterndorff E.B."/>
            <person name="Faurdal D."/>
            <person name="Vuksanovic O."/>
            <person name="Mourched A.-S."/>
            <person name="Charusanti P."/>
            <person name="Shaw S."/>
            <person name="Blin K."/>
            <person name="Weber T."/>
        </authorList>
    </citation>
    <scope>NUCLEOTIDE SEQUENCE</scope>
    <source>
        <strain evidence="1">NBC_01436</strain>
    </source>
</reference>
<evidence type="ECO:0000313" key="1">
    <source>
        <dbReference type="EMBL" id="WUX41270.1"/>
    </source>
</evidence>
<protein>
    <recommendedName>
        <fullName evidence="3">Tetratricopeptide repeat protein</fullName>
    </recommendedName>
</protein>
<keyword evidence="2" id="KW-1185">Reference proteome</keyword>
<organism evidence="1 2">
    <name type="scientific">Streptomyces anulatus</name>
    <name type="common">Streptomyces chrysomallus</name>
    <dbReference type="NCBI Taxonomy" id="1892"/>
    <lineage>
        <taxon>Bacteria</taxon>
        <taxon>Bacillati</taxon>
        <taxon>Actinomycetota</taxon>
        <taxon>Actinomycetes</taxon>
        <taxon>Kitasatosporales</taxon>
        <taxon>Streptomycetaceae</taxon>
        <taxon>Streptomyces</taxon>
    </lineage>
</organism>
<gene>
    <name evidence="1" type="ORF">OG367_35810</name>
</gene>
<dbReference type="RefSeq" id="WP_329359011.1">
    <property type="nucleotide sequence ID" value="NZ_CP109490.1"/>
</dbReference>
<dbReference type="Proteomes" id="UP001431926">
    <property type="component" value="Chromosome"/>
</dbReference>
<evidence type="ECO:0008006" key="3">
    <source>
        <dbReference type="Google" id="ProtNLM"/>
    </source>
</evidence>
<sequence length="333" mass="36437">MAREEPGTGLPTLARRLLEFGWRIDRERPSARIPYFGEAAAICRDLLTNGSDEHLAAAAHAISSLGLQYSAAHADDRSLAAETEAAELSRRLNRHRDDGKKEIRILGAFAHGLAEASQFERAVTAQREVVDIYHSSEGPAGYPSPDGVVWSLLDLVIYLDLAGRADVSLEIERKAIQIKRRMAEAEPRCLPGLVIWLAGVSSRFTDAGHPQEAGELLEEASATCNHLPPEGDRGNFGFHQAVHAALFARSGARDERSVDGRTIPIGVSQVSSPTLKPFMELLGESLPVDAVDDGPGRLVAPVLRVRDILVPRRHAFWKQRSTAQIHLSDFFQP</sequence>
<proteinExistence type="predicted"/>
<dbReference type="Gene3D" id="1.25.40.10">
    <property type="entry name" value="Tetratricopeptide repeat domain"/>
    <property type="match status" value="1"/>
</dbReference>
<accession>A0ABZ1ZRQ0</accession>
<dbReference type="EMBL" id="CP109491">
    <property type="protein sequence ID" value="WUX41270.1"/>
    <property type="molecule type" value="Genomic_DNA"/>
</dbReference>
<evidence type="ECO:0000313" key="2">
    <source>
        <dbReference type="Proteomes" id="UP001431926"/>
    </source>
</evidence>
<name>A0ABZ1ZRQ0_STRAQ</name>